<protein>
    <submittedName>
        <fullName evidence="2">Uncharacterized protein</fullName>
    </submittedName>
</protein>
<feature type="transmembrane region" description="Helical" evidence="1">
    <location>
        <begin position="42"/>
        <end position="66"/>
    </location>
</feature>
<dbReference type="RefSeq" id="WP_010267264.1">
    <property type="nucleotide sequence ID" value="NZ_AENJ01000115.1"/>
</dbReference>
<reference evidence="2" key="1">
    <citation type="submission" date="2020-08" db="EMBL/GenBank/DDBJ databases">
        <title>Sequencing the genomes of 1000 actinobacteria strains.</title>
        <authorList>
            <person name="Klenk H.-P."/>
        </authorList>
    </citation>
    <scope>NUCLEOTIDE SEQUENCE</scope>
    <source>
        <strain evidence="2">DSM 20582</strain>
    </source>
</reference>
<gene>
    <name evidence="2" type="ORF">FHU32_001833</name>
</gene>
<name>A0A8H9YC89_9CORY</name>
<dbReference type="EMBL" id="JACHWT010000008">
    <property type="protein sequence ID" value="MBB3116587.1"/>
    <property type="molecule type" value="Genomic_DNA"/>
</dbReference>
<feature type="transmembrane region" description="Helical" evidence="1">
    <location>
        <begin position="78"/>
        <end position="101"/>
    </location>
</feature>
<proteinExistence type="predicted"/>
<comment type="caution">
    <text evidence="2">The sequence shown here is derived from an EMBL/GenBank/DDBJ whole genome shotgun (WGS) entry which is preliminary data.</text>
</comment>
<keyword evidence="1" id="KW-0472">Membrane</keyword>
<dbReference type="GeneID" id="60808194"/>
<sequence length="116" mass="12609">MSAHAAVAEPVDREAQFAGEPAYLDGYVPSSFDSPHTSLTRVLTWLGAASILASLAFWGTIVFGLATKVYDQNDAADTFLVVGVVGALVFLFGGFFLVHLGRRDYKKYVKRTGRIH</sequence>
<accession>A0A8H9YC89</accession>
<keyword evidence="1" id="KW-1133">Transmembrane helix</keyword>
<keyword evidence="1" id="KW-0812">Transmembrane</keyword>
<dbReference type="AlphaFoldDB" id="A0A8H9YC89"/>
<organism evidence="2 3">
    <name type="scientific">Corynebacterium bovis DSM 20582 = CIP 54.80</name>
    <dbReference type="NCBI Taxonomy" id="927655"/>
    <lineage>
        <taxon>Bacteria</taxon>
        <taxon>Bacillati</taxon>
        <taxon>Actinomycetota</taxon>
        <taxon>Actinomycetes</taxon>
        <taxon>Mycobacteriales</taxon>
        <taxon>Corynebacteriaceae</taxon>
        <taxon>Corynebacterium</taxon>
    </lineage>
</organism>
<evidence type="ECO:0000313" key="2">
    <source>
        <dbReference type="EMBL" id="MBB3116587.1"/>
    </source>
</evidence>
<evidence type="ECO:0000256" key="1">
    <source>
        <dbReference type="SAM" id="Phobius"/>
    </source>
</evidence>
<evidence type="ECO:0000313" key="3">
    <source>
        <dbReference type="Proteomes" id="UP000612712"/>
    </source>
</evidence>
<dbReference type="Proteomes" id="UP000612712">
    <property type="component" value="Unassembled WGS sequence"/>
</dbReference>